<dbReference type="OrthoDB" id="204675at2157"/>
<evidence type="ECO:0000313" key="5">
    <source>
        <dbReference type="Proteomes" id="UP000273828"/>
    </source>
</evidence>
<accession>A0A3N6MX07</accession>
<name>A0A3N6MX07_9EURY</name>
<keyword evidence="2" id="KW-0472">Membrane</keyword>
<organism evidence="4 5">
    <name type="scientific">Natrarchaeobius halalkaliphilus</name>
    <dbReference type="NCBI Taxonomy" id="1679091"/>
    <lineage>
        <taxon>Archaea</taxon>
        <taxon>Methanobacteriati</taxon>
        <taxon>Methanobacteriota</taxon>
        <taxon>Stenosarchaea group</taxon>
        <taxon>Halobacteria</taxon>
        <taxon>Halobacteriales</taxon>
        <taxon>Natrialbaceae</taxon>
        <taxon>Natrarchaeobius</taxon>
    </lineage>
</organism>
<dbReference type="InterPro" id="IPR005182">
    <property type="entry name" value="YdbS-like_PH"/>
</dbReference>
<dbReference type="PANTHER" id="PTHR37938:SF1">
    <property type="entry name" value="BLL0215 PROTEIN"/>
    <property type="match status" value="1"/>
</dbReference>
<feature type="compositionally biased region" description="Polar residues" evidence="1">
    <location>
        <begin position="7"/>
        <end position="25"/>
    </location>
</feature>
<evidence type="ECO:0000256" key="1">
    <source>
        <dbReference type="SAM" id="MobiDB-lite"/>
    </source>
</evidence>
<proteinExistence type="predicted"/>
<dbReference type="RefSeq" id="WP_124178110.1">
    <property type="nucleotide sequence ID" value="NZ_REFY01000003.1"/>
</dbReference>
<dbReference type="Pfam" id="PF03703">
    <property type="entry name" value="bPH_2"/>
    <property type="match status" value="1"/>
</dbReference>
<dbReference type="Proteomes" id="UP000273828">
    <property type="component" value="Unassembled WGS sequence"/>
</dbReference>
<feature type="transmembrane region" description="Helical" evidence="2">
    <location>
        <begin position="87"/>
        <end position="107"/>
    </location>
</feature>
<keyword evidence="2" id="KW-1133">Transmembrane helix</keyword>
<gene>
    <name evidence="4" type="ORF">EA462_08430</name>
</gene>
<feature type="region of interest" description="Disordered" evidence="1">
    <location>
        <begin position="1"/>
        <end position="25"/>
    </location>
</feature>
<dbReference type="EMBL" id="REFY01000003">
    <property type="protein sequence ID" value="RQG90022.1"/>
    <property type="molecule type" value="Genomic_DNA"/>
</dbReference>
<dbReference type="PANTHER" id="PTHR37938">
    <property type="entry name" value="BLL0215 PROTEIN"/>
    <property type="match status" value="1"/>
</dbReference>
<sequence length="218" mass="23736">MTDRSRSNNGRQPVSGTGPSHDLQPSTEAHGSLEWLALIREGGSAPGETIVWRDGPRMQTAYPWGALALVGVLVPLVTIALDIFSALALVWAPVVSIPAVWGVLRIARTEYVLTSRRVAIRRGVLGISVETVDLERVQNTTLTQHSVARIVGYGTVTIEAASGETFTLRNVEKPDAVRNRLEAQRELGRSTDVPGAIEQWEAVLEEIRGLRRTIDPST</sequence>
<keyword evidence="2" id="KW-0812">Transmembrane</keyword>
<evidence type="ECO:0000256" key="2">
    <source>
        <dbReference type="SAM" id="Phobius"/>
    </source>
</evidence>
<keyword evidence="5" id="KW-1185">Reference proteome</keyword>
<feature type="domain" description="YdbS-like PH" evidence="3">
    <location>
        <begin position="108"/>
        <end position="181"/>
    </location>
</feature>
<evidence type="ECO:0000259" key="3">
    <source>
        <dbReference type="Pfam" id="PF03703"/>
    </source>
</evidence>
<comment type="caution">
    <text evidence="4">The sequence shown here is derived from an EMBL/GenBank/DDBJ whole genome shotgun (WGS) entry which is preliminary data.</text>
</comment>
<reference evidence="4 5" key="1">
    <citation type="submission" date="2018-10" db="EMBL/GenBank/DDBJ databases">
        <title>Natrarchaeobius chitinivorans gen. nov., sp. nov., and Natrarchaeobius haloalkaliphilus sp. nov., alkaliphilic, chitin-utilizing haloarchaea from hypersaline alkaline lakes.</title>
        <authorList>
            <person name="Sorokin D.Y."/>
            <person name="Elcheninov A.G."/>
            <person name="Kostrikina N.A."/>
            <person name="Bale N.J."/>
            <person name="Sinninghe Damste J.S."/>
            <person name="Khijniak T.V."/>
            <person name="Kublanov I.V."/>
            <person name="Toshchakov S.V."/>
        </authorList>
    </citation>
    <scope>NUCLEOTIDE SEQUENCE [LARGE SCALE GENOMIC DNA]</scope>
    <source>
        <strain evidence="4 5">AArcht-Sl</strain>
    </source>
</reference>
<protein>
    <submittedName>
        <fullName evidence="4">PH domain-containing protein</fullName>
    </submittedName>
</protein>
<dbReference type="AlphaFoldDB" id="A0A3N6MX07"/>
<evidence type="ECO:0000313" key="4">
    <source>
        <dbReference type="EMBL" id="RQG90022.1"/>
    </source>
</evidence>
<feature type="transmembrane region" description="Helical" evidence="2">
    <location>
        <begin position="61"/>
        <end position="81"/>
    </location>
</feature>